<evidence type="ECO:0000313" key="2">
    <source>
        <dbReference type="EMBL" id="KIK79130.1"/>
    </source>
</evidence>
<protein>
    <submittedName>
        <fullName evidence="2">Uncharacterized protein</fullName>
    </submittedName>
</protein>
<sequence>MTMYAVHAMPSSNLAARDTVNDQDRDSIQGSGVHFVKRAQEGGGQEVKDWKAATEGKAMSKRFVRNPDYSQGGTEGGSNSVSPATKSEPTQEAPAPDAPVATAKVDPGARPAARV</sequence>
<keyword evidence="3" id="KW-1185">Reference proteome</keyword>
<dbReference type="Proteomes" id="UP000054538">
    <property type="component" value="Unassembled WGS sequence"/>
</dbReference>
<accession>A0A0D0DLC9</accession>
<dbReference type="HOGENOM" id="CLU_2109795_0_0_1"/>
<reference evidence="3" key="2">
    <citation type="submission" date="2015-01" db="EMBL/GenBank/DDBJ databases">
        <title>Evolutionary Origins and Diversification of the Mycorrhizal Mutualists.</title>
        <authorList>
            <consortium name="DOE Joint Genome Institute"/>
            <consortium name="Mycorrhizal Genomics Consortium"/>
            <person name="Kohler A."/>
            <person name="Kuo A."/>
            <person name="Nagy L.G."/>
            <person name="Floudas D."/>
            <person name="Copeland A."/>
            <person name="Barry K.W."/>
            <person name="Cichocki N."/>
            <person name="Veneault-Fourrey C."/>
            <person name="LaButti K."/>
            <person name="Lindquist E.A."/>
            <person name="Lipzen A."/>
            <person name="Lundell T."/>
            <person name="Morin E."/>
            <person name="Murat C."/>
            <person name="Riley R."/>
            <person name="Ohm R."/>
            <person name="Sun H."/>
            <person name="Tunlid A."/>
            <person name="Henrissat B."/>
            <person name="Grigoriev I.V."/>
            <person name="Hibbett D.S."/>
            <person name="Martin F."/>
        </authorList>
    </citation>
    <scope>NUCLEOTIDE SEQUENCE [LARGE SCALE GENOMIC DNA]</scope>
    <source>
        <strain evidence="3">Ve08.2h10</strain>
    </source>
</reference>
<dbReference type="InParanoid" id="A0A0D0DLC9"/>
<dbReference type="EMBL" id="KN826370">
    <property type="protein sequence ID" value="KIK79130.1"/>
    <property type="molecule type" value="Genomic_DNA"/>
</dbReference>
<name>A0A0D0DLC9_9AGAM</name>
<evidence type="ECO:0000313" key="3">
    <source>
        <dbReference type="Proteomes" id="UP000054538"/>
    </source>
</evidence>
<evidence type="ECO:0000256" key="1">
    <source>
        <dbReference type="SAM" id="MobiDB-lite"/>
    </source>
</evidence>
<dbReference type="AlphaFoldDB" id="A0A0D0DLC9"/>
<feature type="compositionally biased region" description="Polar residues" evidence="1">
    <location>
        <begin position="68"/>
        <end position="90"/>
    </location>
</feature>
<organism evidence="2 3">
    <name type="scientific">Paxillus rubicundulus Ve08.2h10</name>
    <dbReference type="NCBI Taxonomy" id="930991"/>
    <lineage>
        <taxon>Eukaryota</taxon>
        <taxon>Fungi</taxon>
        <taxon>Dikarya</taxon>
        <taxon>Basidiomycota</taxon>
        <taxon>Agaricomycotina</taxon>
        <taxon>Agaricomycetes</taxon>
        <taxon>Agaricomycetidae</taxon>
        <taxon>Boletales</taxon>
        <taxon>Paxilineae</taxon>
        <taxon>Paxillaceae</taxon>
        <taxon>Paxillus</taxon>
    </lineage>
</organism>
<dbReference type="OrthoDB" id="2689376at2759"/>
<reference evidence="2 3" key="1">
    <citation type="submission" date="2014-04" db="EMBL/GenBank/DDBJ databases">
        <authorList>
            <consortium name="DOE Joint Genome Institute"/>
            <person name="Kuo A."/>
            <person name="Kohler A."/>
            <person name="Jargeat P."/>
            <person name="Nagy L.G."/>
            <person name="Floudas D."/>
            <person name="Copeland A."/>
            <person name="Barry K.W."/>
            <person name="Cichocki N."/>
            <person name="Veneault-Fourrey C."/>
            <person name="LaButti K."/>
            <person name="Lindquist E.A."/>
            <person name="Lipzen A."/>
            <person name="Lundell T."/>
            <person name="Morin E."/>
            <person name="Murat C."/>
            <person name="Sun H."/>
            <person name="Tunlid A."/>
            <person name="Henrissat B."/>
            <person name="Grigoriev I.V."/>
            <person name="Hibbett D.S."/>
            <person name="Martin F."/>
            <person name="Nordberg H.P."/>
            <person name="Cantor M.N."/>
            <person name="Hua S.X."/>
        </authorList>
    </citation>
    <scope>NUCLEOTIDE SEQUENCE [LARGE SCALE GENOMIC DNA]</scope>
    <source>
        <strain evidence="2 3">Ve08.2h10</strain>
    </source>
</reference>
<proteinExistence type="predicted"/>
<gene>
    <name evidence="2" type="ORF">PAXRUDRAFT_834249</name>
</gene>
<feature type="region of interest" description="Disordered" evidence="1">
    <location>
        <begin position="1"/>
        <end position="115"/>
    </location>
</feature>